<dbReference type="RefSeq" id="WP_110265713.1">
    <property type="nucleotide sequence ID" value="NZ_CAKZQT010000033.1"/>
</dbReference>
<name>A0A318E5P3_9GAMM</name>
<sequence length="72" mass="8019">MNGERMENEPGLPPPPERPDCCFGGCAQCVLDDYTEAMARWQAEVDAIVRARGRRAEGEPQGRRTPPPEPPR</sequence>
<dbReference type="AlphaFoldDB" id="A0A318E5P3"/>
<organism evidence="3 4">
    <name type="scientific">Sinimarinibacterium flocculans</name>
    <dbReference type="NCBI Taxonomy" id="985250"/>
    <lineage>
        <taxon>Bacteria</taxon>
        <taxon>Pseudomonadati</taxon>
        <taxon>Pseudomonadota</taxon>
        <taxon>Gammaproteobacteria</taxon>
        <taxon>Nevskiales</taxon>
        <taxon>Nevskiaceae</taxon>
        <taxon>Sinimarinibacterium</taxon>
    </lineage>
</organism>
<dbReference type="EMBL" id="QICN01000007">
    <property type="protein sequence ID" value="PXV66592.1"/>
    <property type="molecule type" value="Genomic_DNA"/>
</dbReference>
<feature type="domain" description="Oxidoreductase-like" evidence="2">
    <location>
        <begin position="12"/>
        <end position="47"/>
    </location>
</feature>
<gene>
    <name evidence="3" type="ORF">C8D93_107157</name>
</gene>
<reference evidence="3 4" key="1">
    <citation type="submission" date="2018-04" db="EMBL/GenBank/DDBJ databases">
        <title>Genomic Encyclopedia of Type Strains, Phase IV (KMG-IV): sequencing the most valuable type-strain genomes for metagenomic binning, comparative biology and taxonomic classification.</title>
        <authorList>
            <person name="Goeker M."/>
        </authorList>
    </citation>
    <scope>NUCLEOTIDE SEQUENCE [LARGE SCALE GENOMIC DNA]</scope>
    <source>
        <strain evidence="3 4">DSM 104150</strain>
    </source>
</reference>
<proteinExistence type="predicted"/>
<evidence type="ECO:0000259" key="2">
    <source>
        <dbReference type="Pfam" id="PF09791"/>
    </source>
</evidence>
<dbReference type="OrthoDB" id="5797329at2"/>
<keyword evidence="4" id="KW-1185">Reference proteome</keyword>
<dbReference type="Pfam" id="PF09791">
    <property type="entry name" value="Oxidored-like"/>
    <property type="match status" value="1"/>
</dbReference>
<evidence type="ECO:0000313" key="3">
    <source>
        <dbReference type="EMBL" id="PXV66592.1"/>
    </source>
</evidence>
<evidence type="ECO:0000256" key="1">
    <source>
        <dbReference type="SAM" id="MobiDB-lite"/>
    </source>
</evidence>
<feature type="region of interest" description="Disordered" evidence="1">
    <location>
        <begin position="52"/>
        <end position="72"/>
    </location>
</feature>
<protein>
    <submittedName>
        <fullName evidence="3">Oxidoreductase family protein</fullName>
    </submittedName>
</protein>
<dbReference type="Proteomes" id="UP000248330">
    <property type="component" value="Unassembled WGS sequence"/>
</dbReference>
<evidence type="ECO:0000313" key="4">
    <source>
        <dbReference type="Proteomes" id="UP000248330"/>
    </source>
</evidence>
<comment type="caution">
    <text evidence="3">The sequence shown here is derived from an EMBL/GenBank/DDBJ whole genome shotgun (WGS) entry which is preliminary data.</text>
</comment>
<accession>A0A318E5P3</accession>
<dbReference type="InterPro" id="IPR019180">
    <property type="entry name" value="Oxidoreductase-like_N"/>
</dbReference>